<feature type="compositionally biased region" description="Gly residues" evidence="1">
    <location>
        <begin position="189"/>
        <end position="199"/>
    </location>
</feature>
<dbReference type="EMBL" id="JBGEDP010000003">
    <property type="protein sequence ID" value="MEY8019142.1"/>
    <property type="molecule type" value="Genomic_DNA"/>
</dbReference>
<reference evidence="2 3" key="1">
    <citation type="submission" date="2024-08" db="EMBL/GenBank/DDBJ databases">
        <title>Mycobacterium servetensis sp. nov., a novel rapid-growing mycobacterial species recovered from a human patient in Zaragoza, Spain.</title>
        <authorList>
            <person name="Tristancho-Baro A.I."/>
            <person name="Buenestado-Serrano S."/>
            <person name="Garcia De Viedma D."/>
            <person name="Milagro-Beamonte A."/>
            <person name="Burillo N."/>
            <person name="Sanz S."/>
            <person name="Lopez-Calleja A.I."/>
            <person name="Penas-Utrilla D."/>
            <person name="Guardingo M."/>
            <person name="Garcia M.J."/>
            <person name="Vinuelas-Bayon J."/>
        </authorList>
    </citation>
    <scope>NUCLEOTIDE SEQUENCE [LARGE SCALE GENOMIC DNA]</scope>
    <source>
        <strain evidence="3">HUMS_12744610</strain>
    </source>
</reference>
<evidence type="ECO:0000313" key="3">
    <source>
        <dbReference type="Proteomes" id="UP001564760"/>
    </source>
</evidence>
<feature type="region of interest" description="Disordered" evidence="1">
    <location>
        <begin position="262"/>
        <end position="347"/>
    </location>
</feature>
<feature type="compositionally biased region" description="Polar residues" evidence="1">
    <location>
        <begin position="318"/>
        <end position="340"/>
    </location>
</feature>
<accession>A0ABV4C9I5</accession>
<protein>
    <submittedName>
        <fullName evidence="2">Uncharacterized protein</fullName>
    </submittedName>
</protein>
<feature type="compositionally biased region" description="Low complexity" evidence="1">
    <location>
        <begin position="295"/>
        <end position="304"/>
    </location>
</feature>
<evidence type="ECO:0000313" key="2">
    <source>
        <dbReference type="EMBL" id="MEY8019142.1"/>
    </source>
</evidence>
<dbReference type="RefSeq" id="WP_369742166.1">
    <property type="nucleotide sequence ID" value="NZ_JBGEDP010000003.1"/>
</dbReference>
<feature type="compositionally biased region" description="Polar residues" evidence="1">
    <location>
        <begin position="146"/>
        <end position="160"/>
    </location>
</feature>
<proteinExistence type="predicted"/>
<gene>
    <name evidence="2" type="ORF">AB8998_31340</name>
</gene>
<dbReference type="Proteomes" id="UP001564760">
    <property type="component" value="Unassembled WGS sequence"/>
</dbReference>
<keyword evidence="3" id="KW-1185">Reference proteome</keyword>
<evidence type="ECO:0000256" key="1">
    <source>
        <dbReference type="SAM" id="MobiDB-lite"/>
    </source>
</evidence>
<comment type="caution">
    <text evidence="2">The sequence shown here is derived from an EMBL/GenBank/DDBJ whole genome shotgun (WGS) entry which is preliminary data.</text>
</comment>
<name>A0ABV4C9I5_9MYCO</name>
<organism evidence="2 3">
    <name type="scientific">Mycobacterium servetii</name>
    <dbReference type="NCBI Taxonomy" id="3237418"/>
    <lineage>
        <taxon>Bacteria</taxon>
        <taxon>Bacillati</taxon>
        <taxon>Actinomycetota</taxon>
        <taxon>Actinomycetes</taxon>
        <taxon>Mycobacteriales</taxon>
        <taxon>Mycobacteriaceae</taxon>
        <taxon>Mycobacterium</taxon>
    </lineage>
</organism>
<feature type="compositionally biased region" description="Low complexity" evidence="1">
    <location>
        <begin position="262"/>
        <end position="277"/>
    </location>
</feature>
<sequence>MGGGIDDLIIESQEQHRRYHGLFGHNPAGGDGLRDLGTYSRSVGKQATSVRDGVMRLDFSTNVMGPFAQETGWDHLPLDGFGGAAGRGGIAADGSAQNNVDGGNAVAGNADAEAAEIAAVPDPNSPAGKASILAIIQKYQSQSSGTVADTSASEQANGAQAATGGSDNDSSDDDDGHHHHHHDDDDDSGGMGSGSGGGLMDILSSLLGGGGMGGLGSMMSPEGMGGMGGGMSPYGSDPYAMTAGANGAAPAAADPFASTPIGAAAGNTTGASAGTSADPFASTPSTGASTVGNTSGEPAGSGEPAAGGGAQNNGGNSEAKTTGATSTDLSAFATGDNTSVPADPAAG</sequence>
<feature type="compositionally biased region" description="Polar residues" evidence="1">
    <location>
        <begin position="282"/>
        <end position="294"/>
    </location>
</feature>
<feature type="region of interest" description="Disordered" evidence="1">
    <location>
        <begin position="146"/>
        <end position="202"/>
    </location>
</feature>